<sequence>MKKVNCAAVVLTAMLGVSAAPAMAAPITQTSLNPHIASMASLDSMALAAVSNQQQQQQQQQNALPALAMGLYEAPANGFAV</sequence>
<dbReference type="RefSeq" id="WP_243924228.1">
    <property type="nucleotide sequence ID" value="NZ_JALHLG010000059.1"/>
</dbReference>
<gene>
    <name evidence="2" type="ORF">MTR66_19825</name>
</gene>
<evidence type="ECO:0000313" key="2">
    <source>
        <dbReference type="EMBL" id="MCJ2189052.1"/>
    </source>
</evidence>
<name>A0ABT0BVL5_9SPHN</name>
<evidence type="ECO:0000313" key="3">
    <source>
        <dbReference type="Proteomes" id="UP001202281"/>
    </source>
</evidence>
<evidence type="ECO:0000256" key="1">
    <source>
        <dbReference type="SAM" id="SignalP"/>
    </source>
</evidence>
<protein>
    <recommendedName>
        <fullName evidence="4">Killing trait domain-containing protein</fullName>
    </recommendedName>
</protein>
<reference evidence="2 3" key="1">
    <citation type="submission" date="2022-04" db="EMBL/GenBank/DDBJ databases">
        <title>Identification of a novel bacterium isolated from mangrove sediments.</title>
        <authorList>
            <person name="Pan X."/>
        </authorList>
    </citation>
    <scope>NUCLEOTIDE SEQUENCE [LARGE SCALE GENOMIC DNA]</scope>
    <source>
        <strain evidence="2 3">B2638</strain>
    </source>
</reference>
<feature type="chain" id="PRO_5045915880" description="Killing trait domain-containing protein" evidence="1">
    <location>
        <begin position="25"/>
        <end position="81"/>
    </location>
</feature>
<comment type="caution">
    <text evidence="2">The sequence shown here is derived from an EMBL/GenBank/DDBJ whole genome shotgun (WGS) entry which is preliminary data.</text>
</comment>
<keyword evidence="3" id="KW-1185">Reference proteome</keyword>
<feature type="signal peptide" evidence="1">
    <location>
        <begin position="1"/>
        <end position="24"/>
    </location>
</feature>
<proteinExistence type="predicted"/>
<dbReference type="EMBL" id="JALHLG010000059">
    <property type="protein sequence ID" value="MCJ2189052.1"/>
    <property type="molecule type" value="Genomic_DNA"/>
</dbReference>
<keyword evidence="1" id="KW-0732">Signal</keyword>
<organism evidence="2 3">
    <name type="scientific">Novosphingobium beihaiensis</name>
    <dbReference type="NCBI Taxonomy" id="2930389"/>
    <lineage>
        <taxon>Bacteria</taxon>
        <taxon>Pseudomonadati</taxon>
        <taxon>Pseudomonadota</taxon>
        <taxon>Alphaproteobacteria</taxon>
        <taxon>Sphingomonadales</taxon>
        <taxon>Sphingomonadaceae</taxon>
        <taxon>Novosphingobium</taxon>
    </lineage>
</organism>
<evidence type="ECO:0008006" key="4">
    <source>
        <dbReference type="Google" id="ProtNLM"/>
    </source>
</evidence>
<dbReference type="Proteomes" id="UP001202281">
    <property type="component" value="Unassembled WGS sequence"/>
</dbReference>
<accession>A0ABT0BVL5</accession>